<name>A0A7G2CI42_9TRYP</name>
<keyword evidence="5 6" id="KW-0472">Membrane</keyword>
<feature type="transmembrane region" description="Helical" evidence="6">
    <location>
        <begin position="203"/>
        <end position="221"/>
    </location>
</feature>
<protein>
    <submittedName>
        <fullName evidence="9">Ferric reductase like transmembrane component/FAD-binding domain containing protein, putative</fullName>
    </submittedName>
</protein>
<dbReference type="CDD" id="cd06186">
    <property type="entry name" value="NOX_Duox_like_FAD_NADP"/>
    <property type="match status" value="1"/>
</dbReference>
<dbReference type="AlphaFoldDB" id="A0A7G2CI42"/>
<feature type="transmembrane region" description="Helical" evidence="6">
    <location>
        <begin position="6"/>
        <end position="26"/>
    </location>
</feature>
<dbReference type="PANTHER" id="PTHR11972:SF69">
    <property type="entry name" value="FERRIC REDUCTION OXIDASE 6-RELATED"/>
    <property type="match status" value="1"/>
</dbReference>
<feature type="transmembrane region" description="Helical" evidence="6">
    <location>
        <begin position="120"/>
        <end position="138"/>
    </location>
</feature>
<keyword evidence="4" id="KW-0560">Oxidoreductase</keyword>
<evidence type="ECO:0000256" key="4">
    <source>
        <dbReference type="ARBA" id="ARBA00023002"/>
    </source>
</evidence>
<dbReference type="InterPro" id="IPR013130">
    <property type="entry name" value="Fe3_Rdtase_TM_dom"/>
</dbReference>
<dbReference type="SUPFAM" id="SSF63380">
    <property type="entry name" value="Riboflavin synthase domain-like"/>
    <property type="match status" value="1"/>
</dbReference>
<dbReference type="Gene3D" id="3.40.50.80">
    <property type="entry name" value="Nucleotide-binding domain of ferredoxin-NADP reductase (FNR) module"/>
    <property type="match status" value="1"/>
</dbReference>
<feature type="transmembrane region" description="Helical" evidence="6">
    <location>
        <begin position="466"/>
        <end position="483"/>
    </location>
</feature>
<feature type="transmembrane region" description="Helical" evidence="6">
    <location>
        <begin position="320"/>
        <end position="338"/>
    </location>
</feature>
<dbReference type="InterPro" id="IPR017938">
    <property type="entry name" value="Riboflavin_synthase-like_b-brl"/>
</dbReference>
<dbReference type="Pfam" id="PF08022">
    <property type="entry name" value="FAD_binding_8"/>
    <property type="match status" value="1"/>
</dbReference>
<dbReference type="EMBL" id="LR877158">
    <property type="protein sequence ID" value="CAD2219530.1"/>
    <property type="molecule type" value="Genomic_DNA"/>
</dbReference>
<dbReference type="OrthoDB" id="247659at2759"/>
<evidence type="ECO:0000256" key="1">
    <source>
        <dbReference type="ARBA" id="ARBA00004141"/>
    </source>
</evidence>
<evidence type="ECO:0000256" key="2">
    <source>
        <dbReference type="ARBA" id="ARBA00022692"/>
    </source>
</evidence>
<organism evidence="9 10">
    <name type="scientific">Angomonas deanei</name>
    <dbReference type="NCBI Taxonomy" id="59799"/>
    <lineage>
        <taxon>Eukaryota</taxon>
        <taxon>Discoba</taxon>
        <taxon>Euglenozoa</taxon>
        <taxon>Kinetoplastea</taxon>
        <taxon>Metakinetoplastina</taxon>
        <taxon>Trypanosomatida</taxon>
        <taxon>Trypanosomatidae</taxon>
        <taxon>Strigomonadinae</taxon>
        <taxon>Angomonas</taxon>
    </lineage>
</organism>
<feature type="transmembrane region" description="Helical" evidence="6">
    <location>
        <begin position="286"/>
        <end position="308"/>
    </location>
</feature>
<dbReference type="PANTHER" id="PTHR11972">
    <property type="entry name" value="NADPH OXIDASE"/>
    <property type="match status" value="1"/>
</dbReference>
<dbReference type="Proteomes" id="UP000515908">
    <property type="component" value="Chromosome 14"/>
</dbReference>
<keyword evidence="10" id="KW-1185">Reference proteome</keyword>
<dbReference type="Pfam" id="PF01794">
    <property type="entry name" value="Ferric_reduct"/>
    <property type="match status" value="1"/>
</dbReference>
<evidence type="ECO:0000313" key="9">
    <source>
        <dbReference type="EMBL" id="CAD2219530.1"/>
    </source>
</evidence>
<evidence type="ECO:0000259" key="7">
    <source>
        <dbReference type="Pfam" id="PF01794"/>
    </source>
</evidence>
<comment type="subcellular location">
    <subcellularLocation>
        <location evidence="1">Membrane</location>
        <topology evidence="1">Multi-pass membrane protein</topology>
    </subcellularLocation>
</comment>
<feature type="transmembrane region" description="Helical" evidence="6">
    <location>
        <begin position="38"/>
        <end position="57"/>
    </location>
</feature>
<feature type="transmembrane region" description="Helical" evidence="6">
    <location>
        <begin position="159"/>
        <end position="177"/>
    </location>
</feature>
<feature type="transmembrane region" description="Helical" evidence="6">
    <location>
        <begin position="242"/>
        <end position="261"/>
    </location>
</feature>
<reference evidence="9 10" key="1">
    <citation type="submission" date="2020-08" db="EMBL/GenBank/DDBJ databases">
        <authorList>
            <person name="Newling K."/>
            <person name="Davey J."/>
            <person name="Forrester S."/>
        </authorList>
    </citation>
    <scope>NUCLEOTIDE SEQUENCE [LARGE SCALE GENOMIC DNA]</scope>
    <source>
        <strain evidence="10">Crithidia deanei Carvalho (ATCC PRA-265)</strain>
    </source>
</reference>
<dbReference type="InterPro" id="IPR039261">
    <property type="entry name" value="FNR_nucleotide-bd"/>
</dbReference>
<evidence type="ECO:0000256" key="3">
    <source>
        <dbReference type="ARBA" id="ARBA00022989"/>
    </source>
</evidence>
<gene>
    <name evidence="9" type="ORF">ADEAN_000703800</name>
</gene>
<keyword evidence="3 6" id="KW-1133">Transmembrane helix</keyword>
<dbReference type="VEuPathDB" id="TriTrypDB:ADEAN_000703800"/>
<evidence type="ECO:0000259" key="8">
    <source>
        <dbReference type="Pfam" id="PF08022"/>
    </source>
</evidence>
<dbReference type="GO" id="GO:0016491">
    <property type="term" value="F:oxidoreductase activity"/>
    <property type="evidence" value="ECO:0007669"/>
    <property type="project" value="UniProtKB-KW"/>
</dbReference>
<accession>A0A7G2CI42</accession>
<dbReference type="InterPro" id="IPR013112">
    <property type="entry name" value="FAD-bd_8"/>
</dbReference>
<sequence>MSVLFLFSGIGFSMFLSTLSSTTPAARRFLRFISPLPVRTGVAVVLLTLFGIVTFYIPNSWEFFVAARIANNAHLIASTSHETCLDWRNYTCPELPWSLMKTKNVFVSENLVLKLYPSNLIFFSYLFVVVCVGILLKFSKKSRMWTSSPWRCDLTYGELAFSGLTIFATGAFFFYWIHDHNYNDLWDGGDSAGISASERWARAFGQLAVLFLSFLLFPAAKTSFLYSIFQISRENTMWVHKVLGYGMLLATFLHMILWYYFYYENGDFPHDVYAVPLRTSIAKSNFTVPLVSYATWFMFVAVGIFGFWKLRRKFYDIFHMLHLISFTLILPAVLWHAAAGWEYVLPGFCVWLSDKLLSIYRCTEETSIISLTAVSASVAKLSFALTSSQQGGEYVLLNIPEISVVEWHPFSLCNDGHESFVLIKSMGPGTWTGNVLKFATQDTPSKLRLYVDGPCGGENRLDDYEHILFVAGGIGITGCLSLLKKAIQKKWQPCFAVVVL</sequence>
<keyword evidence="2 6" id="KW-0812">Transmembrane</keyword>
<evidence type="ECO:0000313" key="10">
    <source>
        <dbReference type="Proteomes" id="UP000515908"/>
    </source>
</evidence>
<dbReference type="InterPro" id="IPR050369">
    <property type="entry name" value="RBOH/FRE"/>
</dbReference>
<evidence type="ECO:0000256" key="6">
    <source>
        <dbReference type="SAM" id="Phobius"/>
    </source>
</evidence>
<dbReference type="SUPFAM" id="SSF52343">
    <property type="entry name" value="Ferredoxin reductase-like, C-terminal NADP-linked domain"/>
    <property type="match status" value="1"/>
</dbReference>
<dbReference type="GO" id="GO:0005886">
    <property type="term" value="C:plasma membrane"/>
    <property type="evidence" value="ECO:0007669"/>
    <property type="project" value="TreeGrafter"/>
</dbReference>
<proteinExistence type="predicted"/>
<feature type="domain" description="FAD-binding 8" evidence="8">
    <location>
        <begin position="389"/>
        <end position="456"/>
    </location>
</feature>
<feature type="domain" description="Ferric oxidoreductase" evidence="7">
    <location>
        <begin position="204"/>
        <end position="330"/>
    </location>
</feature>
<evidence type="ECO:0000256" key="5">
    <source>
        <dbReference type="ARBA" id="ARBA00023136"/>
    </source>
</evidence>